<dbReference type="EC" id="2.7.7.1" evidence="4"/>
<feature type="domain" description="Nudix hydrolase" evidence="3">
    <location>
        <begin position="224"/>
        <end position="362"/>
    </location>
</feature>
<comment type="caution">
    <text evidence="4">The sequence shown here is derived from an EMBL/GenBank/DDBJ whole genome shotgun (WGS) entry which is preliminary data.</text>
</comment>
<dbReference type="PANTHER" id="PTHR21342:SF0">
    <property type="entry name" value="BIFUNCTIONAL NMN ADENYLYLTRANSFERASE_NUDIX HYDROLASE"/>
    <property type="match status" value="1"/>
</dbReference>
<dbReference type="Gene3D" id="3.90.79.10">
    <property type="entry name" value="Nucleoside Triphosphate Pyrophosphohydrolase"/>
    <property type="match status" value="1"/>
</dbReference>
<dbReference type="Pfam" id="PF00293">
    <property type="entry name" value="NUDIX"/>
    <property type="match status" value="1"/>
</dbReference>
<keyword evidence="5" id="KW-1185">Reference proteome</keyword>
<keyword evidence="4" id="KW-0378">Hydrolase</keyword>
<dbReference type="InterPro" id="IPR014729">
    <property type="entry name" value="Rossmann-like_a/b/a_fold"/>
</dbReference>
<dbReference type="GO" id="GO:0016787">
    <property type="term" value="F:hydrolase activity"/>
    <property type="evidence" value="ECO:0007669"/>
    <property type="project" value="UniProtKB-KW"/>
</dbReference>
<dbReference type="GO" id="GO:0000309">
    <property type="term" value="F:nicotinamide-nucleotide adenylyltransferase activity"/>
    <property type="evidence" value="ECO:0007669"/>
    <property type="project" value="UniProtKB-EC"/>
</dbReference>
<name>A0A840MJB5_9PROT</name>
<proteinExistence type="predicted"/>
<keyword evidence="2 4" id="KW-0548">Nucleotidyltransferase</keyword>
<evidence type="ECO:0000313" key="4">
    <source>
        <dbReference type="EMBL" id="MBB5016887.1"/>
    </source>
</evidence>
<accession>A0A840MJB5</accession>
<reference evidence="4 5" key="1">
    <citation type="submission" date="2020-08" db="EMBL/GenBank/DDBJ databases">
        <title>Genomic Encyclopedia of Type Strains, Phase IV (KMG-IV): sequencing the most valuable type-strain genomes for metagenomic binning, comparative biology and taxonomic classification.</title>
        <authorList>
            <person name="Goeker M."/>
        </authorList>
    </citation>
    <scope>NUCLEOTIDE SEQUENCE [LARGE SCALE GENOMIC DNA]</scope>
    <source>
        <strain evidence="4 5">DSM 27165</strain>
    </source>
</reference>
<dbReference type="InterPro" id="IPR015797">
    <property type="entry name" value="NUDIX_hydrolase-like_dom_sf"/>
</dbReference>
<evidence type="ECO:0000259" key="3">
    <source>
        <dbReference type="PROSITE" id="PS51462"/>
    </source>
</evidence>
<dbReference type="PANTHER" id="PTHR21342">
    <property type="entry name" value="PHOSPHOPANTETHEINE ADENYLYLTRANSFERASE"/>
    <property type="match status" value="1"/>
</dbReference>
<evidence type="ECO:0000256" key="2">
    <source>
        <dbReference type="ARBA" id="ARBA00022695"/>
    </source>
</evidence>
<keyword evidence="1 4" id="KW-0808">Transferase</keyword>
<dbReference type="EC" id="3.6.1.-" evidence="4"/>
<dbReference type="SUPFAM" id="SSF55811">
    <property type="entry name" value="Nudix"/>
    <property type="match status" value="1"/>
</dbReference>
<dbReference type="SUPFAM" id="SSF52374">
    <property type="entry name" value="Nucleotidylyl transferase"/>
    <property type="match status" value="1"/>
</dbReference>
<evidence type="ECO:0000256" key="1">
    <source>
        <dbReference type="ARBA" id="ARBA00022679"/>
    </source>
</evidence>
<protein>
    <submittedName>
        <fullName evidence="4">Bifunctional NMN adenylyltransferase/nudix hydrolase</fullName>
        <ecNumber evidence="4">2.7.7.1</ecNumber>
        <ecNumber evidence="4">3.6.1.-</ecNumber>
    </submittedName>
</protein>
<dbReference type="Proteomes" id="UP000575898">
    <property type="component" value="Unassembled WGS sequence"/>
</dbReference>
<dbReference type="Pfam" id="PF01467">
    <property type="entry name" value="CTP_transf_like"/>
    <property type="match status" value="1"/>
</dbReference>
<dbReference type="NCBIfam" id="TIGR00125">
    <property type="entry name" value="cyt_tran_rel"/>
    <property type="match status" value="1"/>
</dbReference>
<dbReference type="EMBL" id="JACHHY010000001">
    <property type="protein sequence ID" value="MBB5016887.1"/>
    <property type="molecule type" value="Genomic_DNA"/>
</dbReference>
<dbReference type="InterPro" id="IPR000086">
    <property type="entry name" value="NUDIX_hydrolase_dom"/>
</dbReference>
<evidence type="ECO:0000313" key="5">
    <source>
        <dbReference type="Proteomes" id="UP000575898"/>
    </source>
</evidence>
<dbReference type="InterPro" id="IPR004821">
    <property type="entry name" value="Cyt_trans-like"/>
</dbReference>
<dbReference type="Gene3D" id="3.40.50.620">
    <property type="entry name" value="HUPs"/>
    <property type="match status" value="1"/>
</dbReference>
<organism evidence="4 5">
    <name type="scientific">Chitinivorax tropicus</name>
    <dbReference type="NCBI Taxonomy" id="714531"/>
    <lineage>
        <taxon>Bacteria</taxon>
        <taxon>Pseudomonadati</taxon>
        <taxon>Pseudomonadota</taxon>
        <taxon>Betaproteobacteria</taxon>
        <taxon>Chitinivorax</taxon>
    </lineage>
</organism>
<dbReference type="NCBIfam" id="NF003788">
    <property type="entry name" value="PRK05379.1-5"/>
    <property type="match status" value="1"/>
</dbReference>
<dbReference type="PROSITE" id="PS51462">
    <property type="entry name" value="NUDIX"/>
    <property type="match status" value="1"/>
</dbReference>
<dbReference type="CDD" id="cd18873">
    <property type="entry name" value="NUDIX_NadM_like"/>
    <property type="match status" value="1"/>
</dbReference>
<dbReference type="AlphaFoldDB" id="A0A840MJB5"/>
<gene>
    <name evidence="4" type="ORF">HNQ59_000149</name>
</gene>
<sequence length="366" mass="41951">MFPTYASSDLTGMALFDYLIFVGRFQPFHLGHLQTVRHALREAAKVIIIVGSARGARTFENPWTFQEREQLIRACLAPADQQRVFVVGISDRMYNDQQWVGEVQSAVDKVIAVDTANLSSRPAEYRIGMISSSQGQDNYYLEFFPQWHQVHTAELPGVASADIRHHYFDPALACQAAYDAERLPPPVDAYLQQFRQTEQYRNLVTEYAYIQDYKRSWARAPYPPTFVTVDTMVVYSGHILLVRRRTQPGKGLWALPGGFVDQQERIRDAAIRELREETKLKVPAPVLAGSIRASRVFDHPKRSLRGRTITHAFLIELPPTQDGLPKVKGSDDADKAKWVPLFEFSRMEDQLFDDHFYIVNWFLGQI</sequence>
<dbReference type="NCBIfam" id="NF003786">
    <property type="entry name" value="PRK05379.1-2"/>
    <property type="match status" value="1"/>
</dbReference>